<dbReference type="Proteomes" id="UP000218267">
    <property type="component" value="Chromosome"/>
</dbReference>
<gene>
    <name evidence="3" type="ORF">ALGA_0020</name>
</gene>
<reference evidence="3 4" key="1">
    <citation type="journal article" date="2018" name="Mar. Genomics">
        <title>Complete genome sequence of Marinifilaceae bacterium strain SPP2, isolated from the Antarctic marine sediment.</title>
        <authorList>
            <person name="Watanabe M."/>
            <person name="Kojima H."/>
            <person name="Fukui M."/>
        </authorList>
    </citation>
    <scope>NUCLEOTIDE SEQUENCE [LARGE SCALE GENOMIC DNA]</scope>
    <source>
        <strain evidence="3 4">SPP2</strain>
    </source>
</reference>
<dbReference type="AlphaFoldDB" id="A0A1Y1CDK2"/>
<evidence type="ECO:0000313" key="3">
    <source>
        <dbReference type="EMBL" id="BAX78415.1"/>
    </source>
</evidence>
<dbReference type="Gene3D" id="2.40.30.170">
    <property type="match status" value="1"/>
</dbReference>
<feature type="transmembrane region" description="Helical" evidence="1">
    <location>
        <begin position="6"/>
        <end position="27"/>
    </location>
</feature>
<keyword evidence="1" id="KW-1133">Transmembrane helix</keyword>
<protein>
    <submittedName>
        <fullName evidence="3">Hemolysin secretion protein D</fullName>
    </submittedName>
</protein>
<keyword evidence="4" id="KW-1185">Reference proteome</keyword>
<dbReference type="EMBL" id="AP018042">
    <property type="protein sequence ID" value="BAX78415.1"/>
    <property type="molecule type" value="Genomic_DNA"/>
</dbReference>
<dbReference type="KEGG" id="mbas:ALGA_0020"/>
<reference evidence="4" key="2">
    <citation type="journal article" date="2020" name="Antonie Van Leeuwenhoek">
        <title>Labilibaculum antarcticum sp. nov., a novel facultative anaerobic, psychrotorelant bacterium isolated from marine sediment of Antarctica.</title>
        <authorList>
            <person name="Watanabe M."/>
            <person name="Kojima H."/>
            <person name="Fukui M."/>
        </authorList>
    </citation>
    <scope>NUCLEOTIDE SEQUENCE [LARGE SCALE GENOMIC DNA]</scope>
    <source>
        <strain evidence="4">SPP2</strain>
    </source>
</reference>
<feature type="domain" description="Multidrug resistance protein MdtA-like barrel-sandwich hybrid" evidence="2">
    <location>
        <begin position="45"/>
        <end position="233"/>
    </location>
</feature>
<dbReference type="InterPro" id="IPR058625">
    <property type="entry name" value="MdtA-like_BSH"/>
</dbReference>
<accession>A0A1Y1CDK2</accession>
<dbReference type="Pfam" id="PF25917">
    <property type="entry name" value="BSH_RND"/>
    <property type="match status" value="1"/>
</dbReference>
<evidence type="ECO:0000313" key="4">
    <source>
        <dbReference type="Proteomes" id="UP000218267"/>
    </source>
</evidence>
<dbReference type="SUPFAM" id="SSF111369">
    <property type="entry name" value="HlyD-like secretion proteins"/>
    <property type="match status" value="1"/>
</dbReference>
<dbReference type="RefSeq" id="WP_096427356.1">
    <property type="nucleotide sequence ID" value="NZ_AP018042.1"/>
</dbReference>
<sequence length="330" mass="36262">MNKTKTIIAGVAFAAIVLFFVYTGWILSKPMPMQIQGEVEATQFKVASKLIGRIDSLPVHKGESIKKGDLLFTVSSPEVEAKFQQAIAAKLAAQAEKNKAYNGARSEDIQAAYNVYLKAEAATEFANKTFKRIDNLFQDGVVPAQKRDEIETKMKVAQESAKAAKAIWEKAQKGARVEDKEAAGALVKRAEAVIQEVSSYLSEMKILSPADGEVANIIAERGELIPAGYPVITLVDLDDVWVTFNIREDLLSKVRKGSILPATFPALGNKTIKLEITFINVLGDYANWNATKTRGDFDMKTFEIHARPTAKVDGLRPGMSALVNWDKLIQ</sequence>
<dbReference type="PANTHER" id="PTHR30438:SF1">
    <property type="entry name" value="36 KDA ANTIGEN"/>
    <property type="match status" value="1"/>
</dbReference>
<proteinExistence type="predicted"/>
<evidence type="ECO:0000259" key="2">
    <source>
        <dbReference type="Pfam" id="PF25917"/>
    </source>
</evidence>
<organism evidence="3 4">
    <name type="scientific">Labilibaculum antarcticum</name>
    <dbReference type="NCBI Taxonomy" id="1717717"/>
    <lineage>
        <taxon>Bacteria</taxon>
        <taxon>Pseudomonadati</taxon>
        <taxon>Bacteroidota</taxon>
        <taxon>Bacteroidia</taxon>
        <taxon>Marinilabiliales</taxon>
        <taxon>Marinifilaceae</taxon>
        <taxon>Labilibaculum</taxon>
    </lineage>
</organism>
<name>A0A1Y1CDK2_9BACT</name>
<dbReference type="PANTHER" id="PTHR30438">
    <property type="entry name" value="36 KDA ANTIGEN-RELATED"/>
    <property type="match status" value="1"/>
</dbReference>
<dbReference type="OrthoDB" id="9793801at2"/>
<dbReference type="Gene3D" id="1.10.287.470">
    <property type="entry name" value="Helix hairpin bin"/>
    <property type="match status" value="1"/>
</dbReference>
<evidence type="ECO:0000256" key="1">
    <source>
        <dbReference type="SAM" id="Phobius"/>
    </source>
</evidence>
<keyword evidence="1" id="KW-0812">Transmembrane</keyword>
<dbReference type="Gene3D" id="2.40.50.100">
    <property type="match status" value="1"/>
</dbReference>
<keyword evidence="1" id="KW-0472">Membrane</keyword>